<evidence type="ECO:0000313" key="1">
    <source>
        <dbReference type="EMBL" id="TDG51559.1"/>
    </source>
</evidence>
<dbReference type="Proteomes" id="UP000295192">
    <property type="component" value="Unassembled WGS sequence"/>
</dbReference>
<accession>A0A484BRY2</accession>
<name>A0A484BRY2_DRONA</name>
<organism evidence="1 2">
    <name type="scientific">Drosophila navojoa</name>
    <name type="common">Fruit fly</name>
    <dbReference type="NCBI Taxonomy" id="7232"/>
    <lineage>
        <taxon>Eukaryota</taxon>
        <taxon>Metazoa</taxon>
        <taxon>Ecdysozoa</taxon>
        <taxon>Arthropoda</taxon>
        <taxon>Hexapoda</taxon>
        <taxon>Insecta</taxon>
        <taxon>Pterygota</taxon>
        <taxon>Neoptera</taxon>
        <taxon>Endopterygota</taxon>
        <taxon>Diptera</taxon>
        <taxon>Brachycera</taxon>
        <taxon>Muscomorpha</taxon>
        <taxon>Ephydroidea</taxon>
        <taxon>Drosophilidae</taxon>
        <taxon>Drosophila</taxon>
    </lineage>
</organism>
<sequence length="93" mass="11250">MAALFFGLKTKAVLNLLTPLRLVHFTKFQPYSRKLMNNMNPRDYQNALQRLHLQLNLIKKKKLHDRLRLDYKIEQLDRKIEYVKLRLKDATKK</sequence>
<protein>
    <submittedName>
        <fullName evidence="1">Uncharacterized protein</fullName>
    </submittedName>
</protein>
<dbReference type="EMBL" id="LSRL02000008">
    <property type="protein sequence ID" value="TDG51559.1"/>
    <property type="molecule type" value="Genomic_DNA"/>
</dbReference>
<keyword evidence="2" id="KW-1185">Reference proteome</keyword>
<gene>
    <name evidence="1" type="ORF">AWZ03_002019</name>
</gene>
<dbReference type="AlphaFoldDB" id="A0A484BRY2"/>
<comment type="caution">
    <text evidence="1">The sequence shown here is derived from an EMBL/GenBank/DDBJ whole genome shotgun (WGS) entry which is preliminary data.</text>
</comment>
<reference evidence="1 2" key="1">
    <citation type="journal article" date="2019" name="J. Hered.">
        <title>An Improved Genome Assembly for Drosophila navojoa, the Basal Species in the mojavensis Cluster.</title>
        <authorList>
            <person name="Vanderlinde T."/>
            <person name="Dupim E.G."/>
            <person name="Nazario-Yepiz N.O."/>
            <person name="Carvalho A.B."/>
        </authorList>
    </citation>
    <scope>NUCLEOTIDE SEQUENCE [LARGE SCALE GENOMIC DNA]</scope>
    <source>
        <strain evidence="1">Navoj_Jal97</strain>
        <tissue evidence="1">Whole organism</tissue>
    </source>
</reference>
<evidence type="ECO:0000313" key="2">
    <source>
        <dbReference type="Proteomes" id="UP000295192"/>
    </source>
</evidence>
<proteinExistence type="predicted"/>